<dbReference type="Gene3D" id="3.30.300.20">
    <property type="match status" value="1"/>
</dbReference>
<dbReference type="InterPro" id="IPR019953">
    <property type="entry name" value="OHR"/>
</dbReference>
<dbReference type="AlphaFoldDB" id="A0A1B6NUX9"/>
<dbReference type="GO" id="GO:0006979">
    <property type="term" value="P:response to oxidative stress"/>
    <property type="evidence" value="ECO:0007669"/>
    <property type="project" value="InterPro"/>
</dbReference>
<dbReference type="Pfam" id="PF02566">
    <property type="entry name" value="OsmC"/>
    <property type="match status" value="1"/>
</dbReference>
<gene>
    <name evidence="2" type="ORF">MGSAQ_001232</name>
</gene>
<accession>A0A1B6NUX9</accession>
<name>A0A1B6NUX9_9ZZZZ</name>
<protein>
    <submittedName>
        <fullName evidence="2">Organic hydroperoxide resistance protein</fullName>
    </submittedName>
</protein>
<comment type="similarity">
    <text evidence="1">Belongs to the OsmC/Ohr family.</text>
</comment>
<evidence type="ECO:0000313" key="2">
    <source>
        <dbReference type="EMBL" id="KTF07269.1"/>
    </source>
</evidence>
<sequence>MGALRHYAASQKVQVPADTSVKVSVGIGPRDDNGFGLDVQIIVDLPGMDRDQAQDLIQGAHHVCPYSNAMGSTLAITPILA</sequence>
<dbReference type="PANTHER" id="PTHR33797">
    <property type="entry name" value="ORGANIC HYDROPEROXIDE RESISTANCE PROTEIN-LIKE"/>
    <property type="match status" value="1"/>
</dbReference>
<evidence type="ECO:0000256" key="1">
    <source>
        <dbReference type="ARBA" id="ARBA00007378"/>
    </source>
</evidence>
<dbReference type="InterPro" id="IPR015946">
    <property type="entry name" value="KH_dom-like_a/b"/>
</dbReference>
<dbReference type="EMBL" id="AYSL01000654">
    <property type="protein sequence ID" value="KTF07269.1"/>
    <property type="molecule type" value="Genomic_DNA"/>
</dbReference>
<reference evidence="2" key="1">
    <citation type="submission" date="2013-11" db="EMBL/GenBank/DDBJ databases">
        <title>Microbial diversity, functional groups and degradation webs in Northern and Southern Mediterranean and Red Sea marine crude oil polluted sites.</title>
        <authorList>
            <person name="Daffonchio D."/>
            <person name="Mapelli F."/>
            <person name="Ferrer M."/>
            <person name="Richter M."/>
            <person name="Cherif A."/>
            <person name="Malkawi H.I."/>
            <person name="Yakimov M.M."/>
            <person name="Abdel-Fattah Y.R."/>
            <person name="Blaghen M."/>
            <person name="Golyshin P.N."/>
            <person name="Kalogerakis N."/>
            <person name="Boon N."/>
            <person name="Magagnini M."/>
            <person name="Fava F."/>
        </authorList>
    </citation>
    <scope>NUCLEOTIDE SEQUENCE</scope>
</reference>
<comment type="caution">
    <text evidence="2">The sequence shown here is derived from an EMBL/GenBank/DDBJ whole genome shotgun (WGS) entry which is preliminary data.</text>
</comment>
<dbReference type="InterPro" id="IPR003718">
    <property type="entry name" value="OsmC/Ohr_fam"/>
</dbReference>
<organism evidence="2">
    <name type="scientific">marine sediment metagenome</name>
    <dbReference type="NCBI Taxonomy" id="412755"/>
    <lineage>
        <taxon>unclassified sequences</taxon>
        <taxon>metagenomes</taxon>
        <taxon>ecological metagenomes</taxon>
    </lineage>
</organism>
<dbReference type="PANTHER" id="PTHR33797:SF2">
    <property type="entry name" value="ORGANIC HYDROPEROXIDE RESISTANCE PROTEIN-LIKE"/>
    <property type="match status" value="1"/>
</dbReference>
<proteinExistence type="inferred from homology"/>
<dbReference type="InterPro" id="IPR036102">
    <property type="entry name" value="OsmC/Ohrsf"/>
</dbReference>
<dbReference type="SUPFAM" id="SSF82784">
    <property type="entry name" value="OsmC-like"/>
    <property type="match status" value="1"/>
</dbReference>